<dbReference type="RefSeq" id="WP_187066762.1">
    <property type="nucleotide sequence ID" value="NZ_JACRVF010000002.1"/>
</dbReference>
<evidence type="ECO:0000313" key="3">
    <source>
        <dbReference type="EMBL" id="MBC5992721.1"/>
    </source>
</evidence>
<dbReference type="PANTHER" id="PTHR12526:SF638">
    <property type="entry name" value="SPORE COAT PROTEIN SA"/>
    <property type="match status" value="1"/>
</dbReference>
<gene>
    <name evidence="3" type="ORF">H8S84_07740</name>
</gene>
<feature type="domain" description="Glycosyltransferase subfamily 4-like N-terminal" evidence="2">
    <location>
        <begin position="2"/>
        <end position="145"/>
    </location>
</feature>
<dbReference type="Proteomes" id="UP000603640">
    <property type="component" value="Unassembled WGS sequence"/>
</dbReference>
<dbReference type="SUPFAM" id="SSF53756">
    <property type="entry name" value="UDP-Glycosyltransferase/glycogen phosphorylase"/>
    <property type="match status" value="1"/>
</dbReference>
<dbReference type="AlphaFoldDB" id="A0A923N5R0"/>
<proteinExistence type="predicted"/>
<comment type="caution">
    <text evidence="3">The sequence shown here is derived from an EMBL/GenBank/DDBJ whole genome shotgun (WGS) entry which is preliminary data.</text>
</comment>
<dbReference type="GO" id="GO:0016757">
    <property type="term" value="F:glycosyltransferase activity"/>
    <property type="evidence" value="ECO:0007669"/>
    <property type="project" value="InterPro"/>
</dbReference>
<reference evidence="3" key="1">
    <citation type="submission" date="2020-08" db="EMBL/GenBank/DDBJ databases">
        <title>Pontibacter sp. SD6 16S ribosomal RNA gene Genome sequencing and assembly.</title>
        <authorList>
            <person name="Kang M."/>
        </authorList>
    </citation>
    <scope>NUCLEOTIDE SEQUENCE</scope>
    <source>
        <strain evidence="3">SD6</strain>
    </source>
</reference>
<evidence type="ECO:0000259" key="1">
    <source>
        <dbReference type="Pfam" id="PF00534"/>
    </source>
</evidence>
<dbReference type="Pfam" id="PF00534">
    <property type="entry name" value="Glycos_transf_1"/>
    <property type="match status" value="1"/>
</dbReference>
<dbReference type="Pfam" id="PF13477">
    <property type="entry name" value="Glyco_trans_4_2"/>
    <property type="match status" value="1"/>
</dbReference>
<protein>
    <submittedName>
        <fullName evidence="3">Glycosyltransferase family 4 protein</fullName>
    </submittedName>
</protein>
<sequence>MRIAIVINTSWNIFNFRLSLIKALLAEGHEVVAIAPKDAYSGRLKEAGCKFVPVEMEQGTNPLTDIRLIWRLYQTYKQVKPDVVLHYTIKPNIYGAIAAHWAGVPAINNVSGLGTVFITKDYISGIALRLYKYSFKYPAKVFFQNQDDRRLFLRNKLVRAGITEVLPGSGINLQEFVPAEKYVRNAPFVFLMVARVLYDKGVVEFVQASKLVQEQYPQVKCQLLGQVDEKSRSGIKNAELQEWLATGVIEYLGATDDVASVIANADCVVLPSYREGTPRTLLEAAAMAKPLIATNVPGCREVVQQSINGYLCKHRNAEDLADKMLQMLALNDEELEQMGRASRQIAVTRFDDRFVIDKYLHAIEEVTRQVKV</sequence>
<dbReference type="InterPro" id="IPR028098">
    <property type="entry name" value="Glyco_trans_4-like_N"/>
</dbReference>
<evidence type="ECO:0000313" key="4">
    <source>
        <dbReference type="Proteomes" id="UP000603640"/>
    </source>
</evidence>
<keyword evidence="4" id="KW-1185">Reference proteome</keyword>
<dbReference type="EMBL" id="JACRVF010000002">
    <property type="protein sequence ID" value="MBC5992721.1"/>
    <property type="molecule type" value="Genomic_DNA"/>
</dbReference>
<feature type="domain" description="Glycosyl transferase family 1" evidence="1">
    <location>
        <begin position="185"/>
        <end position="344"/>
    </location>
</feature>
<dbReference type="PANTHER" id="PTHR12526">
    <property type="entry name" value="GLYCOSYLTRANSFERASE"/>
    <property type="match status" value="1"/>
</dbReference>
<dbReference type="Gene3D" id="3.40.50.2000">
    <property type="entry name" value="Glycogen Phosphorylase B"/>
    <property type="match status" value="2"/>
</dbReference>
<name>A0A923N5R0_9BACT</name>
<dbReference type="CDD" id="cd03808">
    <property type="entry name" value="GT4_CapM-like"/>
    <property type="match status" value="1"/>
</dbReference>
<evidence type="ECO:0000259" key="2">
    <source>
        <dbReference type="Pfam" id="PF13477"/>
    </source>
</evidence>
<accession>A0A923N5R0</accession>
<dbReference type="InterPro" id="IPR001296">
    <property type="entry name" value="Glyco_trans_1"/>
</dbReference>
<organism evidence="3 4">
    <name type="scientific">Pontibacter cellulosilyticus</name>
    <dbReference type="NCBI Taxonomy" id="1720253"/>
    <lineage>
        <taxon>Bacteria</taxon>
        <taxon>Pseudomonadati</taxon>
        <taxon>Bacteroidota</taxon>
        <taxon>Cytophagia</taxon>
        <taxon>Cytophagales</taxon>
        <taxon>Hymenobacteraceae</taxon>
        <taxon>Pontibacter</taxon>
    </lineage>
</organism>